<reference evidence="7" key="1">
    <citation type="submission" date="2020-08" db="EMBL/GenBank/DDBJ databases">
        <title>Genomic Encyclopedia of Type Strains, Phase IV (KMG-V): Genome sequencing to study the core and pangenomes of soil and plant-associated prokaryotes.</title>
        <authorList>
            <person name="Whitman W."/>
        </authorList>
    </citation>
    <scope>NUCLEOTIDE SEQUENCE [LARGE SCALE GENOMIC DNA]</scope>
    <source>
        <strain evidence="7">M8UP27</strain>
    </source>
</reference>
<feature type="transmembrane region" description="Helical" evidence="5">
    <location>
        <begin position="340"/>
        <end position="361"/>
    </location>
</feature>
<proteinExistence type="predicted"/>
<dbReference type="PANTHER" id="PTHR30566:SF5">
    <property type="entry name" value="MECHANOSENSITIVE ION CHANNEL PROTEIN 1, MITOCHONDRIAL-RELATED"/>
    <property type="match status" value="1"/>
</dbReference>
<protein>
    <submittedName>
        <fullName evidence="7">Small-conductance mechanosensitive channel</fullName>
    </submittedName>
</protein>
<keyword evidence="3 5" id="KW-1133">Transmembrane helix</keyword>
<sequence>MKELRRLAIAVPAALLVLCLAAAWWTRGAMVHMPFLKANGSSAGGQNLVDQRPWQTIESLAPLAVSSEEQSFAHEAARLADHEVDQAFALALRQAAFQTRTLTGDALVLQEKVAQVQSLVKEDLGKVEVLTASLKQPNGTTADSDDLDIAKAQLQLDNDELSDLTEQLARVSGDQRGQIQQELTAREAAMKKYDAAQGNTGGQIAVLSARRYGTLYGRVAAWFDQRSRMNLIRQATAETDAGIATLTARHAEFEKKASAAAASINASNVSASSINASSAQPSIAPPDAVKSRVARMAQAHAFSQMHSIVEDQLQTQRQLSAVYGKWLAQVELQHSIVTHLALQSLSVIAFFILCGVLLATLAGKLLDRSRMELRRLHTLRTIIVLGIQLVTLLLVLLVIFGAPSQVPTILGLGAAGLTVVFQDFILAFFGWFILMGKNGIRVGDWVEINGVGGEVVEIGLFRTALLETGNWTDKGHPTGRRVTFINNFAISGQYFNFSTTGQWMWDEITVNIPPGVDSYKTIEAIHNTVLKQTERDAKLAEQEWQTATRQNGLSQFKATPSVDMRPAASGVDIVVRYVIRAGDRFDVRNRLYQSVIDLLHKPANAALTPSTTDQQELTKV</sequence>
<dbReference type="Proteomes" id="UP000568106">
    <property type="component" value="Unassembled WGS sequence"/>
</dbReference>
<dbReference type="SUPFAM" id="SSF50182">
    <property type="entry name" value="Sm-like ribonucleoproteins"/>
    <property type="match status" value="1"/>
</dbReference>
<comment type="caution">
    <text evidence="7">The sequence shown here is derived from an EMBL/GenBank/DDBJ whole genome shotgun (WGS) entry which is preliminary data.</text>
</comment>
<organism evidence="7 8">
    <name type="scientific">Tunturiibacter empetritectus</name>
    <dbReference type="NCBI Taxonomy" id="3069691"/>
    <lineage>
        <taxon>Bacteria</taxon>
        <taxon>Pseudomonadati</taxon>
        <taxon>Acidobacteriota</taxon>
        <taxon>Terriglobia</taxon>
        <taxon>Terriglobales</taxon>
        <taxon>Acidobacteriaceae</taxon>
        <taxon>Tunturiibacter</taxon>
    </lineage>
</organism>
<feature type="transmembrane region" description="Helical" evidence="5">
    <location>
        <begin position="409"/>
        <end position="434"/>
    </location>
</feature>
<evidence type="ECO:0000313" key="8">
    <source>
        <dbReference type="Proteomes" id="UP000568106"/>
    </source>
</evidence>
<evidence type="ECO:0000256" key="3">
    <source>
        <dbReference type="ARBA" id="ARBA00022989"/>
    </source>
</evidence>
<gene>
    <name evidence="7" type="ORF">HDF09_002616</name>
</gene>
<feature type="transmembrane region" description="Helical" evidence="5">
    <location>
        <begin position="382"/>
        <end position="403"/>
    </location>
</feature>
<comment type="subcellular location">
    <subcellularLocation>
        <location evidence="1">Membrane</location>
    </subcellularLocation>
</comment>
<evidence type="ECO:0000256" key="4">
    <source>
        <dbReference type="ARBA" id="ARBA00023136"/>
    </source>
</evidence>
<dbReference type="Pfam" id="PF00924">
    <property type="entry name" value="MS_channel_2nd"/>
    <property type="match status" value="1"/>
</dbReference>
<dbReference type="InterPro" id="IPR023408">
    <property type="entry name" value="MscS_beta-dom_sf"/>
</dbReference>
<evidence type="ECO:0000313" key="7">
    <source>
        <dbReference type="EMBL" id="MBB5317930.1"/>
    </source>
</evidence>
<feature type="domain" description="Mechanosensitive ion channel MscS" evidence="6">
    <location>
        <begin position="425"/>
        <end position="465"/>
    </location>
</feature>
<keyword evidence="4 5" id="KW-0472">Membrane</keyword>
<keyword evidence="8" id="KW-1185">Reference proteome</keyword>
<accession>A0A7W8IIS8</accession>
<evidence type="ECO:0000256" key="5">
    <source>
        <dbReference type="SAM" id="Phobius"/>
    </source>
</evidence>
<dbReference type="GO" id="GO:0016020">
    <property type="term" value="C:membrane"/>
    <property type="evidence" value="ECO:0007669"/>
    <property type="project" value="UniProtKB-SubCell"/>
</dbReference>
<evidence type="ECO:0000256" key="2">
    <source>
        <dbReference type="ARBA" id="ARBA00022692"/>
    </source>
</evidence>
<name>A0A7W8IIS8_9BACT</name>
<evidence type="ECO:0000259" key="6">
    <source>
        <dbReference type="Pfam" id="PF00924"/>
    </source>
</evidence>
<dbReference type="EMBL" id="JACHDY010000003">
    <property type="protein sequence ID" value="MBB5317930.1"/>
    <property type="molecule type" value="Genomic_DNA"/>
</dbReference>
<evidence type="ECO:0000256" key="1">
    <source>
        <dbReference type="ARBA" id="ARBA00004370"/>
    </source>
</evidence>
<keyword evidence="2 5" id="KW-0812">Transmembrane</keyword>
<dbReference type="AlphaFoldDB" id="A0A7W8IIS8"/>
<dbReference type="InterPro" id="IPR006685">
    <property type="entry name" value="MscS_channel_2nd"/>
</dbReference>
<dbReference type="GO" id="GO:0008381">
    <property type="term" value="F:mechanosensitive monoatomic ion channel activity"/>
    <property type="evidence" value="ECO:0007669"/>
    <property type="project" value="UniProtKB-ARBA"/>
</dbReference>
<dbReference type="Gene3D" id="2.30.30.60">
    <property type="match status" value="1"/>
</dbReference>
<dbReference type="PANTHER" id="PTHR30566">
    <property type="entry name" value="YNAI-RELATED MECHANOSENSITIVE ION CHANNEL"/>
    <property type="match status" value="1"/>
</dbReference>
<dbReference type="InterPro" id="IPR010920">
    <property type="entry name" value="LSM_dom_sf"/>
</dbReference>